<organism evidence="1 2">
    <name type="scientific">Botrytis porri</name>
    <dbReference type="NCBI Taxonomy" id="87229"/>
    <lineage>
        <taxon>Eukaryota</taxon>
        <taxon>Fungi</taxon>
        <taxon>Dikarya</taxon>
        <taxon>Ascomycota</taxon>
        <taxon>Pezizomycotina</taxon>
        <taxon>Leotiomycetes</taxon>
        <taxon>Helotiales</taxon>
        <taxon>Sclerotiniaceae</taxon>
        <taxon>Botrytis</taxon>
    </lineage>
</organism>
<keyword evidence="2" id="KW-1185">Reference proteome</keyword>
<proteinExistence type="predicted"/>
<dbReference type="Proteomes" id="UP000297280">
    <property type="component" value="Unassembled WGS sequence"/>
</dbReference>
<sequence>MTSLRRDFPAFQVAERQLTIESGGDCQIPGSDFELEMAQLRHHDRRIHRSRHGNEPTSFKPTGFTPLFIAPTGQPVEYQQYRQRTLHTSSFTGPEGARNSQAMLNSIRILWCCFRRPIP</sequence>
<dbReference type="EMBL" id="PQXO01000197">
    <property type="protein sequence ID" value="TGO87892.1"/>
    <property type="molecule type" value="Genomic_DNA"/>
</dbReference>
<comment type="caution">
    <text evidence="1">The sequence shown here is derived from an EMBL/GenBank/DDBJ whole genome shotgun (WGS) entry which is preliminary data.</text>
</comment>
<dbReference type="AlphaFoldDB" id="A0A4Z1KTQ2"/>
<reference evidence="1 2" key="1">
    <citation type="submission" date="2017-12" db="EMBL/GenBank/DDBJ databases">
        <title>Comparative genomics of Botrytis spp.</title>
        <authorList>
            <person name="Valero-Jimenez C.A."/>
            <person name="Tapia P."/>
            <person name="Veloso J."/>
            <person name="Silva-Moreno E."/>
            <person name="Staats M."/>
            <person name="Valdes J.H."/>
            <person name="Van Kan J.A.L."/>
        </authorList>
    </citation>
    <scope>NUCLEOTIDE SEQUENCE [LARGE SCALE GENOMIC DNA]</scope>
    <source>
        <strain evidence="1 2">MUCL3349</strain>
    </source>
</reference>
<protein>
    <submittedName>
        <fullName evidence="1">Uncharacterized protein</fullName>
    </submittedName>
</protein>
<evidence type="ECO:0000313" key="2">
    <source>
        <dbReference type="Proteomes" id="UP000297280"/>
    </source>
</evidence>
<evidence type="ECO:0000313" key="1">
    <source>
        <dbReference type="EMBL" id="TGO87892.1"/>
    </source>
</evidence>
<gene>
    <name evidence="1" type="ORF">BPOR_0197g00120</name>
</gene>
<accession>A0A4Z1KTQ2</accession>
<name>A0A4Z1KTQ2_9HELO</name>